<evidence type="ECO:0008006" key="3">
    <source>
        <dbReference type="Google" id="ProtNLM"/>
    </source>
</evidence>
<gene>
    <name evidence="2" type="ORF">ENW73_02260</name>
</gene>
<accession>A0A7C6E9X3</accession>
<dbReference type="SUPFAM" id="SSF110296">
    <property type="entry name" value="Oligoxyloglucan reducing end-specific cellobiohydrolase"/>
    <property type="match status" value="1"/>
</dbReference>
<feature type="chain" id="PRO_5028278873" description="Photosynthesis system II assembly factor Ycf48/Hcf136-like domain-containing protein" evidence="1">
    <location>
        <begin position="22"/>
        <end position="227"/>
    </location>
</feature>
<sequence>MKNLFTMLVIALLILAGNTIAQEEPEMDYETDGTLTVDSPDDGRALNGIFAYTEGNYACFWIVGDSGLVLRYRGEDGHGYPDAKSLNRYTGHDSLLDPTHNLMSVSFATLNIGWIVGYVNGGTDKWKGVIWKTTDGGQTWAVQYPDIAPGEKIPCLKVQALDERVVWVSCGNGYVLKTTDGGATWNVYKPGGDRHTGWLWGVWAYDTTTAWVCSDQSGYVANKNYWK</sequence>
<dbReference type="Gene3D" id="2.130.10.10">
    <property type="entry name" value="YVTN repeat-like/Quinoprotein amine dehydrogenase"/>
    <property type="match status" value="1"/>
</dbReference>
<reference evidence="2" key="1">
    <citation type="journal article" date="2020" name="mSystems">
        <title>Genome- and Community-Level Interaction Insights into Carbon Utilization and Element Cycling Functions of Hydrothermarchaeota in Hydrothermal Sediment.</title>
        <authorList>
            <person name="Zhou Z."/>
            <person name="Liu Y."/>
            <person name="Xu W."/>
            <person name="Pan J."/>
            <person name="Luo Z.H."/>
            <person name="Li M."/>
        </authorList>
    </citation>
    <scope>NUCLEOTIDE SEQUENCE [LARGE SCALE GENOMIC DNA]</scope>
    <source>
        <strain evidence="2">SpSt-876</strain>
    </source>
</reference>
<comment type="caution">
    <text evidence="2">The sequence shown here is derived from an EMBL/GenBank/DDBJ whole genome shotgun (WGS) entry which is preliminary data.</text>
</comment>
<evidence type="ECO:0000313" key="2">
    <source>
        <dbReference type="EMBL" id="HHS51677.1"/>
    </source>
</evidence>
<dbReference type="InterPro" id="IPR015943">
    <property type="entry name" value="WD40/YVTN_repeat-like_dom_sf"/>
</dbReference>
<feature type="signal peptide" evidence="1">
    <location>
        <begin position="1"/>
        <end position="21"/>
    </location>
</feature>
<dbReference type="AlphaFoldDB" id="A0A7C6E9X3"/>
<protein>
    <recommendedName>
        <fullName evidence="3">Photosynthesis system II assembly factor Ycf48/Hcf136-like domain-containing protein</fullName>
    </recommendedName>
</protein>
<name>A0A7C6E9X3_UNCW3</name>
<keyword evidence="1" id="KW-0732">Signal</keyword>
<dbReference type="EMBL" id="DTLI01000054">
    <property type="protein sequence ID" value="HHS51677.1"/>
    <property type="molecule type" value="Genomic_DNA"/>
</dbReference>
<proteinExistence type="predicted"/>
<evidence type="ECO:0000256" key="1">
    <source>
        <dbReference type="SAM" id="SignalP"/>
    </source>
</evidence>
<organism evidence="2">
    <name type="scientific">candidate division WOR-3 bacterium</name>
    <dbReference type="NCBI Taxonomy" id="2052148"/>
    <lineage>
        <taxon>Bacteria</taxon>
        <taxon>Bacteria division WOR-3</taxon>
    </lineage>
</organism>